<dbReference type="PIRSF" id="PIRSF006060">
    <property type="entry name" value="AA_transporter"/>
    <property type="match status" value="1"/>
</dbReference>
<dbReference type="Pfam" id="PF13520">
    <property type="entry name" value="AA_permease_2"/>
    <property type="match status" value="1"/>
</dbReference>
<dbReference type="HOGENOM" id="CLU_004495_0_4_0"/>
<evidence type="ECO:0000256" key="4">
    <source>
        <dbReference type="ARBA" id="ARBA00022989"/>
    </source>
</evidence>
<evidence type="ECO:0000313" key="8">
    <source>
        <dbReference type="Proteomes" id="UP000010798"/>
    </source>
</evidence>
<comment type="subcellular location">
    <subcellularLocation>
        <location evidence="1">Membrane</location>
        <topology evidence="1">Multi-pass membrane protein</topology>
    </subcellularLocation>
</comment>
<organism evidence="7 8">
    <name type="scientific">Singulisphaera acidiphila (strain ATCC BAA-1392 / DSM 18658 / VKM B-2454 / MOB10)</name>
    <dbReference type="NCBI Taxonomy" id="886293"/>
    <lineage>
        <taxon>Bacteria</taxon>
        <taxon>Pseudomonadati</taxon>
        <taxon>Planctomycetota</taxon>
        <taxon>Planctomycetia</taxon>
        <taxon>Isosphaerales</taxon>
        <taxon>Isosphaeraceae</taxon>
        <taxon>Singulisphaera</taxon>
    </lineage>
</organism>
<reference evidence="7 8" key="1">
    <citation type="submission" date="2012-02" db="EMBL/GenBank/DDBJ databases">
        <title>Complete sequence of chromosome of Singulisphaera acidiphila DSM 18658.</title>
        <authorList>
            <consortium name="US DOE Joint Genome Institute (JGI-PGF)"/>
            <person name="Lucas S."/>
            <person name="Copeland A."/>
            <person name="Lapidus A."/>
            <person name="Glavina del Rio T."/>
            <person name="Dalin E."/>
            <person name="Tice H."/>
            <person name="Bruce D."/>
            <person name="Goodwin L."/>
            <person name="Pitluck S."/>
            <person name="Peters L."/>
            <person name="Ovchinnikova G."/>
            <person name="Chertkov O."/>
            <person name="Kyrpides N."/>
            <person name="Mavromatis K."/>
            <person name="Ivanova N."/>
            <person name="Brettin T."/>
            <person name="Detter J.C."/>
            <person name="Han C."/>
            <person name="Larimer F."/>
            <person name="Land M."/>
            <person name="Hauser L."/>
            <person name="Markowitz V."/>
            <person name="Cheng J.-F."/>
            <person name="Hugenholtz P."/>
            <person name="Woyke T."/>
            <person name="Wu D."/>
            <person name="Tindall B."/>
            <person name="Pomrenke H."/>
            <person name="Brambilla E."/>
            <person name="Klenk H.-P."/>
            <person name="Eisen J.A."/>
        </authorList>
    </citation>
    <scope>NUCLEOTIDE SEQUENCE [LARGE SCALE GENOMIC DNA]</scope>
    <source>
        <strain evidence="8">ATCC BAA-1392 / DSM 18658 / VKM B-2454 / MOB10</strain>
    </source>
</reference>
<dbReference type="eggNOG" id="COG0531">
    <property type="taxonomic scope" value="Bacteria"/>
</dbReference>
<evidence type="ECO:0000256" key="2">
    <source>
        <dbReference type="ARBA" id="ARBA00022448"/>
    </source>
</evidence>
<dbReference type="RefSeq" id="WP_015248932.1">
    <property type="nucleotide sequence ID" value="NC_019892.1"/>
</dbReference>
<evidence type="ECO:0000256" key="6">
    <source>
        <dbReference type="SAM" id="Phobius"/>
    </source>
</evidence>
<dbReference type="PANTHER" id="PTHR45649">
    <property type="entry name" value="AMINO-ACID PERMEASE BAT1"/>
    <property type="match status" value="1"/>
</dbReference>
<dbReference type="EMBL" id="CP003364">
    <property type="protein sequence ID" value="AGA29835.1"/>
    <property type="molecule type" value="Genomic_DNA"/>
</dbReference>
<dbReference type="Proteomes" id="UP000010798">
    <property type="component" value="Chromosome"/>
</dbReference>
<feature type="transmembrane region" description="Helical" evidence="6">
    <location>
        <begin position="471"/>
        <end position="489"/>
    </location>
</feature>
<feature type="transmembrane region" description="Helical" evidence="6">
    <location>
        <begin position="149"/>
        <end position="169"/>
    </location>
</feature>
<feature type="transmembrane region" description="Helical" evidence="6">
    <location>
        <begin position="362"/>
        <end position="383"/>
    </location>
</feature>
<dbReference type="InterPro" id="IPR002293">
    <property type="entry name" value="AA/rel_permease1"/>
</dbReference>
<sequence>MANRDWVRDSSDLAAFGYRQRLDRTLGGFSSFAAGFSYLSILTGLPQLFYLGYGAGGPAFFWTWPLVLCGQFFVALCFAELAAQYPLAGGVYQWSKQIGPAWVGWMAGWVYLACAVITLASVALALQATLPQIAPAFQIVGEIDRPADAAQNAVLLGCALIAFSMLINGVGVRLLARINNVGVFAEMVGTILLIMLLTYKARRGINVVFDTQGRGSSGPFGYLGPFFAAALIPSFVMYGFDTAGSLAEETTDPRRRAPRAILGALAAVGIAGACLILGVLRGVDNLADPELGHLSGGMQHAIKQILGPSLGMLLLCDVALAILICTLTVHAAAVRLVFSMARDNNLPFSHALAWVSGSSRTPVLPAILLGLFAAAILVVNVNFPQVIEVLVSVSIVWANLAYLLVTIPMLCSRLRRRGRAKRAPEPGIFRLGRWGLPVNLVAVVWGVLVVVNIGWPRQEIYGTIWYRRYSAPVATALLLIVGALCYRLVRRGAAGVLETHRALGNEHEHDTNMNRTRLPAGK</sequence>
<keyword evidence="3 6" id="KW-0812">Transmembrane</keyword>
<feature type="transmembrane region" description="Helical" evidence="6">
    <location>
        <begin position="102"/>
        <end position="129"/>
    </location>
</feature>
<keyword evidence="2" id="KW-0813">Transport</keyword>
<name>L0DLY7_SINAD</name>
<dbReference type="KEGG" id="saci:Sinac_5704"/>
<keyword evidence="5 6" id="KW-0472">Membrane</keyword>
<feature type="transmembrane region" description="Helical" evidence="6">
    <location>
        <begin position="431"/>
        <end position="451"/>
    </location>
</feature>
<evidence type="ECO:0000256" key="5">
    <source>
        <dbReference type="ARBA" id="ARBA00023136"/>
    </source>
</evidence>
<feature type="transmembrane region" description="Helical" evidence="6">
    <location>
        <begin position="29"/>
        <end position="53"/>
    </location>
</feature>
<feature type="transmembrane region" description="Helical" evidence="6">
    <location>
        <begin position="260"/>
        <end position="280"/>
    </location>
</feature>
<accession>L0DLY7</accession>
<evidence type="ECO:0000256" key="3">
    <source>
        <dbReference type="ARBA" id="ARBA00022692"/>
    </source>
</evidence>
<feature type="transmembrane region" description="Helical" evidence="6">
    <location>
        <begin position="181"/>
        <end position="199"/>
    </location>
</feature>
<dbReference type="GO" id="GO:0022857">
    <property type="term" value="F:transmembrane transporter activity"/>
    <property type="evidence" value="ECO:0007669"/>
    <property type="project" value="InterPro"/>
</dbReference>
<gene>
    <name evidence="7" type="ordered locus">Sinac_5704</name>
</gene>
<dbReference type="GO" id="GO:0016020">
    <property type="term" value="C:membrane"/>
    <property type="evidence" value="ECO:0007669"/>
    <property type="project" value="UniProtKB-SubCell"/>
</dbReference>
<dbReference type="PANTHER" id="PTHR45649:SF26">
    <property type="entry name" value="OS04G0435100 PROTEIN"/>
    <property type="match status" value="1"/>
</dbReference>
<feature type="transmembrane region" description="Helical" evidence="6">
    <location>
        <begin position="318"/>
        <end position="341"/>
    </location>
</feature>
<feature type="transmembrane region" description="Helical" evidence="6">
    <location>
        <begin position="59"/>
        <end position="81"/>
    </location>
</feature>
<keyword evidence="4 6" id="KW-1133">Transmembrane helix</keyword>
<evidence type="ECO:0000256" key="1">
    <source>
        <dbReference type="ARBA" id="ARBA00004141"/>
    </source>
</evidence>
<proteinExistence type="predicted"/>
<dbReference type="AlphaFoldDB" id="L0DLY7"/>
<dbReference type="Gene3D" id="1.20.1740.10">
    <property type="entry name" value="Amino acid/polyamine transporter I"/>
    <property type="match status" value="1"/>
</dbReference>
<feature type="transmembrane region" description="Helical" evidence="6">
    <location>
        <begin position="219"/>
        <end position="240"/>
    </location>
</feature>
<protein>
    <submittedName>
        <fullName evidence="7">Amino acid transporter</fullName>
    </submittedName>
</protein>
<feature type="transmembrane region" description="Helical" evidence="6">
    <location>
        <begin position="389"/>
        <end position="410"/>
    </location>
</feature>
<keyword evidence="8" id="KW-1185">Reference proteome</keyword>
<evidence type="ECO:0000313" key="7">
    <source>
        <dbReference type="EMBL" id="AGA29835.1"/>
    </source>
</evidence>
<dbReference type="STRING" id="886293.Sinac_5704"/>